<evidence type="ECO:0000313" key="3">
    <source>
        <dbReference type="Proteomes" id="UP000623687"/>
    </source>
</evidence>
<dbReference type="PANTHER" id="PTHR38926">
    <property type="entry name" value="F-BOX DOMAIN CONTAINING PROTEIN, EXPRESSED"/>
    <property type="match status" value="1"/>
</dbReference>
<dbReference type="SUPFAM" id="SSF52047">
    <property type="entry name" value="RNI-like"/>
    <property type="match status" value="1"/>
</dbReference>
<dbReference type="RefSeq" id="XP_036634022.1">
    <property type="nucleotide sequence ID" value="XM_036772549.1"/>
</dbReference>
<dbReference type="OrthoDB" id="3070900at2759"/>
<reference evidence="2" key="1">
    <citation type="submission" date="2019-07" db="EMBL/GenBank/DDBJ databases">
        <authorList>
            <person name="Palmer J.M."/>
        </authorList>
    </citation>
    <scope>NUCLEOTIDE SEQUENCE</scope>
    <source>
        <strain evidence="2">PC9</strain>
    </source>
</reference>
<dbReference type="VEuPathDB" id="FungiDB:PC9H_002949"/>
<organism evidence="2 3">
    <name type="scientific">Pleurotus ostreatus</name>
    <name type="common">Oyster mushroom</name>
    <name type="synonym">White-rot fungus</name>
    <dbReference type="NCBI Taxonomy" id="5322"/>
    <lineage>
        <taxon>Eukaryota</taxon>
        <taxon>Fungi</taxon>
        <taxon>Dikarya</taxon>
        <taxon>Basidiomycota</taxon>
        <taxon>Agaricomycotina</taxon>
        <taxon>Agaricomycetes</taxon>
        <taxon>Agaricomycetidae</taxon>
        <taxon>Agaricales</taxon>
        <taxon>Pleurotineae</taxon>
        <taxon>Pleurotaceae</taxon>
        <taxon>Pleurotus</taxon>
    </lineage>
</organism>
<dbReference type="Pfam" id="PF12937">
    <property type="entry name" value="F-box-like"/>
    <property type="match status" value="1"/>
</dbReference>
<dbReference type="GeneID" id="59372767"/>
<evidence type="ECO:0000313" key="2">
    <source>
        <dbReference type="EMBL" id="KAF7436123.1"/>
    </source>
</evidence>
<gene>
    <name evidence="2" type="ORF">PC9H_002949</name>
</gene>
<protein>
    <recommendedName>
        <fullName evidence="1">F-box domain-containing protein</fullName>
    </recommendedName>
</protein>
<sequence>MSVSQSKSKELEDYYDNRINACLAEARLLRQQRNADCSKTKHLPAEILSRIFGCLVYSGHSDDFPLQWIAATHVCRTWRTIALNEPTLWADFTDVHPKWVREMFSRSQAAPLILRLSLDSANHLAFIFEHALESPERLAELRVSQQPFMARLTRPAPFLRSLDIGDVDIPPDFLGGVAPRLRTLNCSGNMHLPPEASWLENLTELNSLGVVNLQASYMSKLTSLCLGGDWSAWDAASGQPCRVSVDTLLSALENMPLLQSLNLLLPNDVQQASRSRLAPVYLQHLSDVTIIFDTLEAATIFHHLRTDKIKKLVAAGLCDDNIAMIEPACRFFETFYHDGGLQYLLYKRHALEVHRIESYGVHTLVLMIEYWEYLAPSTLAGVVSMLPSCVPQILEMELDNESPLHAFALPECGTIEELRISTHYRTPLNVFQTSDASTAPYPSLRRLEFQFIDFTCTPESADLLKRWISAREPSATLELVLRDCDIWEQDFASLQEVAAVSHA</sequence>
<dbReference type="InterPro" id="IPR001810">
    <property type="entry name" value="F-box_dom"/>
</dbReference>
<dbReference type="SUPFAM" id="SSF81383">
    <property type="entry name" value="F-box domain"/>
    <property type="match status" value="1"/>
</dbReference>
<name>A0A8H6ZXG3_PLEOS</name>
<proteinExistence type="predicted"/>
<dbReference type="EMBL" id="JACETU010000002">
    <property type="protein sequence ID" value="KAF7436123.1"/>
    <property type="molecule type" value="Genomic_DNA"/>
</dbReference>
<dbReference type="Gene3D" id="3.80.10.10">
    <property type="entry name" value="Ribonuclease Inhibitor"/>
    <property type="match status" value="1"/>
</dbReference>
<accession>A0A8H6ZXG3</accession>
<feature type="domain" description="F-box" evidence="1">
    <location>
        <begin position="42"/>
        <end position="91"/>
    </location>
</feature>
<dbReference type="InterPro" id="IPR036047">
    <property type="entry name" value="F-box-like_dom_sf"/>
</dbReference>
<dbReference type="InterPro" id="IPR032675">
    <property type="entry name" value="LRR_dom_sf"/>
</dbReference>
<dbReference type="AlphaFoldDB" id="A0A8H6ZXG3"/>
<dbReference type="Gene3D" id="1.20.1280.50">
    <property type="match status" value="1"/>
</dbReference>
<dbReference type="PANTHER" id="PTHR38926:SF5">
    <property type="entry name" value="F-BOX AND LEUCINE-RICH REPEAT PROTEIN 6"/>
    <property type="match status" value="1"/>
</dbReference>
<evidence type="ECO:0000259" key="1">
    <source>
        <dbReference type="Pfam" id="PF12937"/>
    </source>
</evidence>
<keyword evidence="3" id="KW-1185">Reference proteome</keyword>
<dbReference type="Proteomes" id="UP000623687">
    <property type="component" value="Unassembled WGS sequence"/>
</dbReference>
<comment type="caution">
    <text evidence="2">The sequence shown here is derived from an EMBL/GenBank/DDBJ whole genome shotgun (WGS) entry which is preliminary data.</text>
</comment>